<keyword evidence="7 10" id="KW-0283">Flagellar rotation</keyword>
<keyword evidence="10" id="KW-0997">Cell inner membrane</keyword>
<keyword evidence="6" id="KW-0812">Transmembrane</keyword>
<keyword evidence="8" id="KW-1133">Transmembrane helix</keyword>
<dbReference type="HOGENOM" id="CLU_099018_10_0_6"/>
<evidence type="ECO:0000256" key="5">
    <source>
        <dbReference type="ARBA" id="ARBA00022500"/>
    </source>
</evidence>
<dbReference type="STRING" id="207949.RED65_07379"/>
<accession>Q1MYZ7</accession>
<evidence type="ECO:0000256" key="6">
    <source>
        <dbReference type="ARBA" id="ARBA00022692"/>
    </source>
</evidence>
<evidence type="ECO:0000313" key="11">
    <source>
        <dbReference type="EMBL" id="EAT11231.1"/>
    </source>
</evidence>
<dbReference type="Proteomes" id="UP000004263">
    <property type="component" value="Unassembled WGS sequence"/>
</dbReference>
<evidence type="ECO:0000256" key="2">
    <source>
        <dbReference type="ARBA" id="ARBA00004162"/>
    </source>
</evidence>
<keyword evidence="9 10" id="KW-0472">Membrane</keyword>
<name>Q1MYZ7_9GAMM</name>
<dbReference type="RefSeq" id="WP_007016700.1">
    <property type="nucleotide sequence ID" value="NZ_AAQH01000021.1"/>
</dbReference>
<evidence type="ECO:0000256" key="4">
    <source>
        <dbReference type="ARBA" id="ARBA00022475"/>
    </source>
</evidence>
<sequence>MRSLTVLLVSVLICMQTWSEEGTGGGGTQYVHLQPAFVLNYGENSSGKLKYIRTDVALRVTGAEAAGKVNHHQAYIRNQLVLLLSQQTDETVNTATGREELRQVALEEVKALLSELEGKPYVDDLYFQNFVAQN</sequence>
<dbReference type="GO" id="GO:0009425">
    <property type="term" value="C:bacterial-type flagellum basal body"/>
    <property type="evidence" value="ECO:0007669"/>
    <property type="project" value="InterPro"/>
</dbReference>
<comment type="caution">
    <text evidence="11">The sequence shown here is derived from an EMBL/GenBank/DDBJ whole genome shotgun (WGS) entry which is preliminary data.</text>
</comment>
<keyword evidence="11" id="KW-0966">Cell projection</keyword>
<evidence type="ECO:0000256" key="9">
    <source>
        <dbReference type="ARBA" id="ARBA00023136"/>
    </source>
</evidence>
<keyword evidence="11" id="KW-0969">Cilium</keyword>
<evidence type="ECO:0000256" key="8">
    <source>
        <dbReference type="ARBA" id="ARBA00022989"/>
    </source>
</evidence>
<dbReference type="GO" id="GO:0006935">
    <property type="term" value="P:chemotaxis"/>
    <property type="evidence" value="ECO:0007669"/>
    <property type="project" value="UniProtKB-KW"/>
</dbReference>
<dbReference type="AlphaFoldDB" id="Q1MYZ7"/>
<evidence type="ECO:0000256" key="3">
    <source>
        <dbReference type="ARBA" id="ARBA00008281"/>
    </source>
</evidence>
<dbReference type="PANTHER" id="PTHR35091">
    <property type="entry name" value="FLAGELLAR PROTEIN FLIL"/>
    <property type="match status" value="1"/>
</dbReference>
<proteinExistence type="inferred from homology"/>
<dbReference type="EMBL" id="AAQH01000021">
    <property type="protein sequence ID" value="EAT11231.1"/>
    <property type="molecule type" value="Genomic_DNA"/>
</dbReference>
<comment type="similarity">
    <text evidence="3 10">Belongs to the FliL family.</text>
</comment>
<dbReference type="PANTHER" id="PTHR35091:SF2">
    <property type="entry name" value="FLAGELLAR PROTEIN FLIL"/>
    <property type="match status" value="1"/>
</dbReference>
<dbReference type="GO" id="GO:0005886">
    <property type="term" value="C:plasma membrane"/>
    <property type="evidence" value="ECO:0007669"/>
    <property type="project" value="UniProtKB-SubCell"/>
</dbReference>
<evidence type="ECO:0000256" key="7">
    <source>
        <dbReference type="ARBA" id="ARBA00022779"/>
    </source>
</evidence>
<evidence type="ECO:0000313" key="12">
    <source>
        <dbReference type="Proteomes" id="UP000004263"/>
    </source>
</evidence>
<organism evidence="11 12">
    <name type="scientific">Bermanella marisrubri</name>
    <dbReference type="NCBI Taxonomy" id="207949"/>
    <lineage>
        <taxon>Bacteria</taxon>
        <taxon>Pseudomonadati</taxon>
        <taxon>Pseudomonadota</taxon>
        <taxon>Gammaproteobacteria</taxon>
        <taxon>Oceanospirillales</taxon>
        <taxon>Oceanospirillaceae</taxon>
        <taxon>Bermanella</taxon>
    </lineage>
</organism>
<comment type="subcellular location">
    <subcellularLocation>
        <location evidence="10">Cell inner membrane</location>
    </subcellularLocation>
    <subcellularLocation>
        <location evidence="2">Cell membrane</location>
        <topology evidence="2">Single-pass membrane protein</topology>
    </subcellularLocation>
</comment>
<evidence type="ECO:0000256" key="10">
    <source>
        <dbReference type="RuleBase" id="RU364125"/>
    </source>
</evidence>
<protein>
    <recommendedName>
        <fullName evidence="10">Flagellar protein FliL</fullName>
    </recommendedName>
</protein>
<dbReference type="InterPro" id="IPR005503">
    <property type="entry name" value="FliL"/>
</dbReference>
<keyword evidence="11" id="KW-0282">Flagellum</keyword>
<gene>
    <name evidence="11" type="ORF">RED65_07379</name>
</gene>
<comment type="function">
    <text evidence="1 10">Controls the rotational direction of flagella during chemotaxis.</text>
</comment>
<keyword evidence="4" id="KW-1003">Cell membrane</keyword>
<evidence type="ECO:0000256" key="1">
    <source>
        <dbReference type="ARBA" id="ARBA00002254"/>
    </source>
</evidence>
<dbReference type="GO" id="GO:0071978">
    <property type="term" value="P:bacterial-type flagellum-dependent swarming motility"/>
    <property type="evidence" value="ECO:0007669"/>
    <property type="project" value="TreeGrafter"/>
</dbReference>
<reference evidence="11 12" key="1">
    <citation type="submission" date="2006-03" db="EMBL/GenBank/DDBJ databases">
        <authorList>
            <person name="Pinhassi J."/>
            <person name="Pedros-Alio C."/>
            <person name="Ferriera S."/>
            <person name="Johnson J."/>
            <person name="Kravitz S."/>
            <person name="Halpern A."/>
            <person name="Remington K."/>
            <person name="Beeson K."/>
            <person name="Tran B."/>
            <person name="Rogers Y.-H."/>
            <person name="Friedman R."/>
            <person name="Venter J.C."/>
        </authorList>
    </citation>
    <scope>NUCLEOTIDE SEQUENCE [LARGE SCALE GENOMIC DNA]</scope>
    <source>
        <strain evidence="11 12">RED65</strain>
    </source>
</reference>
<keyword evidence="5 10" id="KW-0145">Chemotaxis</keyword>
<dbReference type="Pfam" id="PF03748">
    <property type="entry name" value="FliL"/>
    <property type="match status" value="1"/>
</dbReference>
<keyword evidence="12" id="KW-1185">Reference proteome</keyword>